<dbReference type="SMR" id="G5AEH1"/>
<name>G5AEH1_PHYSP</name>
<dbReference type="Proteomes" id="UP000002640">
    <property type="component" value="Unassembled WGS sequence"/>
</dbReference>
<dbReference type="SUPFAM" id="SSF53098">
    <property type="entry name" value="Ribonuclease H-like"/>
    <property type="match status" value="1"/>
</dbReference>
<accession>G5AEH1</accession>
<feature type="non-terminal residue" evidence="2">
    <location>
        <position position="1"/>
    </location>
</feature>
<keyword evidence="3" id="KW-1185">Reference proteome</keyword>
<dbReference type="AlphaFoldDB" id="G5AEH1"/>
<dbReference type="InParanoid" id="G5AEH1"/>
<dbReference type="GeneID" id="20661616"/>
<reference evidence="2 3" key="1">
    <citation type="journal article" date="2006" name="Science">
        <title>Phytophthora genome sequences uncover evolutionary origins and mechanisms of pathogenesis.</title>
        <authorList>
            <person name="Tyler B.M."/>
            <person name="Tripathy S."/>
            <person name="Zhang X."/>
            <person name="Dehal P."/>
            <person name="Jiang R.H."/>
            <person name="Aerts A."/>
            <person name="Arredondo F.D."/>
            <person name="Baxter L."/>
            <person name="Bensasson D."/>
            <person name="Beynon J.L."/>
            <person name="Chapman J."/>
            <person name="Damasceno C.M."/>
            <person name="Dorrance A.E."/>
            <person name="Dou D."/>
            <person name="Dickerman A.W."/>
            <person name="Dubchak I.L."/>
            <person name="Garbelotto M."/>
            <person name="Gijzen M."/>
            <person name="Gordon S.G."/>
            <person name="Govers F."/>
            <person name="Grunwald N.J."/>
            <person name="Huang W."/>
            <person name="Ivors K.L."/>
            <person name="Jones R.W."/>
            <person name="Kamoun S."/>
            <person name="Krampis K."/>
            <person name="Lamour K.H."/>
            <person name="Lee M.K."/>
            <person name="McDonald W.H."/>
            <person name="Medina M."/>
            <person name="Meijer H.J."/>
            <person name="Nordberg E.K."/>
            <person name="Maclean D.J."/>
            <person name="Ospina-Giraldo M.D."/>
            <person name="Morris P.F."/>
            <person name="Phuntumart V."/>
            <person name="Putnam N.H."/>
            <person name="Rash S."/>
            <person name="Rose J.K."/>
            <person name="Sakihama Y."/>
            <person name="Salamov A.A."/>
            <person name="Savidor A."/>
            <person name="Scheuring C.F."/>
            <person name="Smith B.M."/>
            <person name="Sobral B.W."/>
            <person name="Terry A."/>
            <person name="Torto-Alalibo T.A."/>
            <person name="Win J."/>
            <person name="Xu Z."/>
            <person name="Zhang H."/>
            <person name="Grigoriev I.V."/>
            <person name="Rokhsar D.S."/>
            <person name="Boore J.L."/>
        </authorList>
    </citation>
    <scope>NUCLEOTIDE SEQUENCE [LARGE SCALE GENOMIC DNA]</scope>
    <source>
        <strain evidence="2 3">P6497</strain>
    </source>
</reference>
<evidence type="ECO:0000259" key="1">
    <source>
        <dbReference type="Pfam" id="PF05699"/>
    </source>
</evidence>
<evidence type="ECO:0000313" key="2">
    <source>
        <dbReference type="EMBL" id="EGZ06573.1"/>
    </source>
</evidence>
<dbReference type="InterPro" id="IPR012337">
    <property type="entry name" value="RNaseH-like_sf"/>
</dbReference>
<protein>
    <recommendedName>
        <fullName evidence="1">HAT C-terminal dimerisation domain-containing protein</fullName>
    </recommendedName>
</protein>
<gene>
    <name evidence="2" type="ORF">PHYSODRAFT_531434</name>
</gene>
<feature type="domain" description="HAT C-terminal dimerisation" evidence="1">
    <location>
        <begin position="2"/>
        <end position="48"/>
    </location>
</feature>
<dbReference type="RefSeq" id="XP_009538470.1">
    <property type="nucleotide sequence ID" value="XM_009540175.1"/>
</dbReference>
<sequence>APMEWWKARLEAYPILHRIARRVFTMPTSSAETERNWGAHKYVHSDRRH</sequence>
<dbReference type="GO" id="GO:0046983">
    <property type="term" value="F:protein dimerization activity"/>
    <property type="evidence" value="ECO:0007669"/>
    <property type="project" value="InterPro"/>
</dbReference>
<evidence type="ECO:0000313" key="3">
    <source>
        <dbReference type="Proteomes" id="UP000002640"/>
    </source>
</evidence>
<dbReference type="InterPro" id="IPR008906">
    <property type="entry name" value="HATC_C_dom"/>
</dbReference>
<dbReference type="EMBL" id="JH159164">
    <property type="protein sequence ID" value="EGZ06573.1"/>
    <property type="molecule type" value="Genomic_DNA"/>
</dbReference>
<dbReference type="KEGG" id="psoj:PHYSODRAFT_531434"/>
<proteinExistence type="predicted"/>
<dbReference type="Pfam" id="PF05699">
    <property type="entry name" value="Dimer_Tnp_hAT"/>
    <property type="match status" value="1"/>
</dbReference>
<organism evidence="2 3">
    <name type="scientific">Phytophthora sojae (strain P6497)</name>
    <name type="common">Soybean stem and root rot agent</name>
    <name type="synonym">Phytophthora megasperma f. sp. glycines</name>
    <dbReference type="NCBI Taxonomy" id="1094619"/>
    <lineage>
        <taxon>Eukaryota</taxon>
        <taxon>Sar</taxon>
        <taxon>Stramenopiles</taxon>
        <taxon>Oomycota</taxon>
        <taxon>Peronosporomycetes</taxon>
        <taxon>Peronosporales</taxon>
        <taxon>Peronosporaceae</taxon>
        <taxon>Phytophthora</taxon>
    </lineage>
</organism>